<keyword evidence="3" id="KW-1185">Reference proteome</keyword>
<dbReference type="Proteomes" id="UP001189429">
    <property type="component" value="Unassembled WGS sequence"/>
</dbReference>
<proteinExistence type="predicted"/>
<feature type="region of interest" description="Disordered" evidence="1">
    <location>
        <begin position="14"/>
        <end position="49"/>
    </location>
</feature>
<evidence type="ECO:0000313" key="2">
    <source>
        <dbReference type="EMBL" id="CAK0817954.1"/>
    </source>
</evidence>
<comment type="caution">
    <text evidence="2">The sequence shown here is derived from an EMBL/GenBank/DDBJ whole genome shotgun (WGS) entry which is preliminary data.</text>
</comment>
<reference evidence="2" key="1">
    <citation type="submission" date="2023-10" db="EMBL/GenBank/DDBJ databases">
        <authorList>
            <person name="Chen Y."/>
            <person name="Shah S."/>
            <person name="Dougan E. K."/>
            <person name="Thang M."/>
            <person name="Chan C."/>
        </authorList>
    </citation>
    <scope>NUCLEOTIDE SEQUENCE [LARGE SCALE GENOMIC DNA]</scope>
</reference>
<dbReference type="EMBL" id="CAUYUJ010006607">
    <property type="protein sequence ID" value="CAK0817954.1"/>
    <property type="molecule type" value="Genomic_DNA"/>
</dbReference>
<sequence>AIFWRRRFPRTLRPPPLVPREIHRRAASTRGPPPGPPPAARPRPRMARGRRSATAALLGAAALWAGRAFVLAPGGPGHPAAAAARLVARRSGAPVDGGNLGGDFWAHPWAEALGKSPKGDDIVFDDVVEHFNRLREEDGLDPLMEGSSPLVILEGIVTNSEQSGQKGLNKAERIADGIQASSFLLSELTE</sequence>
<protein>
    <submittedName>
        <fullName evidence="2">Uncharacterized protein</fullName>
    </submittedName>
</protein>
<feature type="compositionally biased region" description="Pro residues" evidence="1">
    <location>
        <begin position="31"/>
        <end position="41"/>
    </location>
</feature>
<evidence type="ECO:0000256" key="1">
    <source>
        <dbReference type="SAM" id="MobiDB-lite"/>
    </source>
</evidence>
<gene>
    <name evidence="2" type="ORF">PCOR1329_LOCUS20375</name>
</gene>
<feature type="non-terminal residue" evidence="2">
    <location>
        <position position="1"/>
    </location>
</feature>
<name>A0ABN9RID3_9DINO</name>
<accession>A0ABN9RID3</accession>
<organism evidence="2 3">
    <name type="scientific">Prorocentrum cordatum</name>
    <dbReference type="NCBI Taxonomy" id="2364126"/>
    <lineage>
        <taxon>Eukaryota</taxon>
        <taxon>Sar</taxon>
        <taxon>Alveolata</taxon>
        <taxon>Dinophyceae</taxon>
        <taxon>Prorocentrales</taxon>
        <taxon>Prorocentraceae</taxon>
        <taxon>Prorocentrum</taxon>
    </lineage>
</organism>
<evidence type="ECO:0000313" key="3">
    <source>
        <dbReference type="Proteomes" id="UP001189429"/>
    </source>
</evidence>